<evidence type="ECO:0000313" key="1">
    <source>
        <dbReference type="EMBL" id="CAI2362682.1"/>
    </source>
</evidence>
<gene>
    <name evidence="1" type="ORF">ECRASSUSDP1_LOCUS4008</name>
</gene>
<sequence>MRYFSNPVPVFRYSPSILQEEGDFTESSSYFWSSSTSFLHNAEEGDSEDDQQGLHHEKYDEEWSVTYMETVFSHISKEYIPSMVNYCVLETKDSEVCGQILIMDE</sequence>
<reference evidence="1" key="1">
    <citation type="submission" date="2023-07" db="EMBL/GenBank/DDBJ databases">
        <authorList>
            <consortium name="AG Swart"/>
            <person name="Singh M."/>
            <person name="Singh A."/>
            <person name="Seah K."/>
            <person name="Emmerich C."/>
        </authorList>
    </citation>
    <scope>NUCLEOTIDE SEQUENCE</scope>
    <source>
        <strain evidence="1">DP1</strain>
    </source>
</reference>
<dbReference type="EMBL" id="CAMPGE010003835">
    <property type="protein sequence ID" value="CAI2362682.1"/>
    <property type="molecule type" value="Genomic_DNA"/>
</dbReference>
<keyword evidence="2" id="KW-1185">Reference proteome</keyword>
<accession>A0AAD1U5E7</accession>
<organism evidence="1 2">
    <name type="scientific">Euplotes crassus</name>
    <dbReference type="NCBI Taxonomy" id="5936"/>
    <lineage>
        <taxon>Eukaryota</taxon>
        <taxon>Sar</taxon>
        <taxon>Alveolata</taxon>
        <taxon>Ciliophora</taxon>
        <taxon>Intramacronucleata</taxon>
        <taxon>Spirotrichea</taxon>
        <taxon>Hypotrichia</taxon>
        <taxon>Euplotida</taxon>
        <taxon>Euplotidae</taxon>
        <taxon>Moneuplotes</taxon>
    </lineage>
</organism>
<dbReference type="Proteomes" id="UP001295684">
    <property type="component" value="Unassembled WGS sequence"/>
</dbReference>
<evidence type="ECO:0000313" key="2">
    <source>
        <dbReference type="Proteomes" id="UP001295684"/>
    </source>
</evidence>
<proteinExistence type="predicted"/>
<comment type="caution">
    <text evidence="1">The sequence shown here is derived from an EMBL/GenBank/DDBJ whole genome shotgun (WGS) entry which is preliminary data.</text>
</comment>
<dbReference type="AlphaFoldDB" id="A0AAD1U5E7"/>
<name>A0AAD1U5E7_EUPCR</name>
<protein>
    <submittedName>
        <fullName evidence="1">Uncharacterized protein</fullName>
    </submittedName>
</protein>